<protein>
    <recommendedName>
        <fullName evidence="9">Riboflavin transporter</fullName>
    </recommendedName>
</protein>
<keyword evidence="6 9" id="KW-0812">Transmembrane</keyword>
<comment type="catalytic activity">
    <reaction evidence="1 9">
        <text>riboflavin(in) = riboflavin(out)</text>
        <dbReference type="Rhea" id="RHEA:35015"/>
        <dbReference type="ChEBI" id="CHEBI:57986"/>
    </reaction>
</comment>
<comment type="subcellular location">
    <subcellularLocation>
        <location evidence="2 9">Cell membrane</location>
        <topology evidence="2 9">Multi-pass membrane protein</topology>
    </subcellularLocation>
</comment>
<feature type="transmembrane region" description="Helical" evidence="9">
    <location>
        <begin position="198"/>
        <end position="217"/>
    </location>
</feature>
<dbReference type="Proteomes" id="UP000267096">
    <property type="component" value="Unassembled WGS sequence"/>
</dbReference>
<evidence type="ECO:0000313" key="10">
    <source>
        <dbReference type="EMBL" id="VDK55691.1"/>
    </source>
</evidence>
<feature type="transmembrane region" description="Helical" evidence="9">
    <location>
        <begin position="306"/>
        <end position="328"/>
    </location>
</feature>
<feature type="transmembrane region" description="Helical" evidence="9">
    <location>
        <begin position="84"/>
        <end position="103"/>
    </location>
</feature>
<reference evidence="12" key="1">
    <citation type="submission" date="2017-02" db="UniProtKB">
        <authorList>
            <consortium name="WormBaseParasite"/>
        </authorList>
    </citation>
    <scope>IDENTIFICATION</scope>
</reference>
<feature type="transmembrane region" description="Helical" evidence="9">
    <location>
        <begin position="115"/>
        <end position="137"/>
    </location>
</feature>
<keyword evidence="11" id="KW-1185">Reference proteome</keyword>
<evidence type="ECO:0000313" key="12">
    <source>
        <dbReference type="WBParaSite" id="ASIM_0001623001-mRNA-1"/>
    </source>
</evidence>
<dbReference type="GO" id="GO:0032217">
    <property type="term" value="F:riboflavin transmembrane transporter activity"/>
    <property type="evidence" value="ECO:0007669"/>
    <property type="project" value="UniProtKB-UniRule"/>
</dbReference>
<accession>A0A0M3K5I9</accession>
<keyword evidence="4 9" id="KW-0813">Transport</keyword>
<dbReference type="AlphaFoldDB" id="A0A0M3K5I9"/>
<evidence type="ECO:0000256" key="8">
    <source>
        <dbReference type="ARBA" id="ARBA00023136"/>
    </source>
</evidence>
<evidence type="ECO:0000256" key="7">
    <source>
        <dbReference type="ARBA" id="ARBA00022989"/>
    </source>
</evidence>
<dbReference type="EMBL" id="UYRR01032455">
    <property type="protein sequence ID" value="VDK55691.1"/>
    <property type="molecule type" value="Genomic_DNA"/>
</dbReference>
<gene>
    <name evidence="10" type="ORF">ASIM_LOCUS15637</name>
</gene>
<proteinExistence type="inferred from homology"/>
<evidence type="ECO:0000256" key="1">
    <source>
        <dbReference type="ARBA" id="ARBA00000215"/>
    </source>
</evidence>
<comment type="similarity">
    <text evidence="3 9">Belongs to the riboflavin transporter family.</text>
</comment>
<evidence type="ECO:0000256" key="3">
    <source>
        <dbReference type="ARBA" id="ARBA00006366"/>
    </source>
</evidence>
<feature type="transmembrane region" description="Helical" evidence="9">
    <location>
        <begin position="12"/>
        <end position="37"/>
    </location>
</feature>
<evidence type="ECO:0000256" key="9">
    <source>
        <dbReference type="RuleBase" id="RU368035"/>
    </source>
</evidence>
<reference evidence="10 11" key="2">
    <citation type="submission" date="2018-11" db="EMBL/GenBank/DDBJ databases">
        <authorList>
            <consortium name="Pathogen Informatics"/>
        </authorList>
    </citation>
    <scope>NUCLEOTIDE SEQUENCE [LARGE SCALE GENOMIC DNA]</scope>
</reference>
<organism evidence="12">
    <name type="scientific">Anisakis simplex</name>
    <name type="common">Herring worm</name>
    <dbReference type="NCBI Taxonomy" id="6269"/>
    <lineage>
        <taxon>Eukaryota</taxon>
        <taxon>Metazoa</taxon>
        <taxon>Ecdysozoa</taxon>
        <taxon>Nematoda</taxon>
        <taxon>Chromadorea</taxon>
        <taxon>Rhabditida</taxon>
        <taxon>Spirurina</taxon>
        <taxon>Ascaridomorpha</taxon>
        <taxon>Ascaridoidea</taxon>
        <taxon>Anisakidae</taxon>
        <taxon>Anisakis</taxon>
        <taxon>Anisakis simplex complex</taxon>
    </lineage>
</organism>
<sequence>MFLADCVQHVAVAAFGMGSWLSVNAVYVQLPLLIYIVPEGWNLATYIVLLVQIACIAPLIYGILDILMECISNKTWKRYNQMVLIPIMLVLSGFGLLMAAFTYDQPVVIDNAKHSYWLFVAILIMSIPCTTADVLFLPYITKLENFKYVTTFFIGMGLSALLPSTVSLIQGASANLNGTVPNAWGSTEGSVLFGPRSYLVIMVALTFVSLLEIAVSFDLSDRLEDTRRNEKCQLFKLLEFTRFENFCPNIYFWSTLLTVMMNPIFCFLQFCIAFKNTCFFIIWASVSFALVAFAFTMALVGKVDGLAPVLLVVFGLSSGLISWERTAIAQILRQTSTARGLFWCGAFTQIGSFIGALTMFVLTEVVGIFRKQ</sequence>
<dbReference type="PANTHER" id="PTHR12929">
    <property type="entry name" value="SOLUTE CARRIER FAMILY 52"/>
    <property type="match status" value="1"/>
</dbReference>
<evidence type="ECO:0000256" key="6">
    <source>
        <dbReference type="ARBA" id="ARBA00022692"/>
    </source>
</evidence>
<feature type="transmembrane region" description="Helical" evidence="9">
    <location>
        <begin position="279"/>
        <end position="300"/>
    </location>
</feature>
<feature type="transmembrane region" description="Helical" evidence="9">
    <location>
        <begin position="250"/>
        <end position="272"/>
    </location>
</feature>
<dbReference type="InterPro" id="IPR009357">
    <property type="entry name" value="Riboflavin_transptr"/>
</dbReference>
<comment type="function">
    <text evidence="9">Plasma membrane transporter mediating the uptake by cells of the water soluble vitamin B2/riboflavin that plays a key role in biochemical oxidation-reduction reactions of the carbohydrate, lipid, and amino acid metabolism.</text>
</comment>
<evidence type="ECO:0000256" key="5">
    <source>
        <dbReference type="ARBA" id="ARBA00022475"/>
    </source>
</evidence>
<feature type="transmembrane region" description="Helical" evidence="9">
    <location>
        <begin position="340"/>
        <end position="362"/>
    </location>
</feature>
<dbReference type="PANTHER" id="PTHR12929:SF10">
    <property type="entry name" value="RIBOFLAVIN TRANSPORTER"/>
    <property type="match status" value="1"/>
</dbReference>
<dbReference type="OrthoDB" id="9995836at2759"/>
<dbReference type="Pfam" id="PF06237">
    <property type="entry name" value="SLC52_ribofla_tr"/>
    <property type="match status" value="2"/>
</dbReference>
<keyword evidence="8 9" id="KW-0472">Membrane</keyword>
<name>A0A0M3K5I9_ANISI</name>
<evidence type="ECO:0000256" key="2">
    <source>
        <dbReference type="ARBA" id="ARBA00004651"/>
    </source>
</evidence>
<keyword evidence="5 9" id="KW-1003">Cell membrane</keyword>
<feature type="transmembrane region" description="Helical" evidence="9">
    <location>
        <begin position="43"/>
        <end position="64"/>
    </location>
</feature>
<dbReference type="WBParaSite" id="ASIM_0001623001-mRNA-1">
    <property type="protein sequence ID" value="ASIM_0001623001-mRNA-1"/>
    <property type="gene ID" value="ASIM_0001623001"/>
</dbReference>
<evidence type="ECO:0000313" key="11">
    <source>
        <dbReference type="Proteomes" id="UP000267096"/>
    </source>
</evidence>
<dbReference type="GO" id="GO:0005886">
    <property type="term" value="C:plasma membrane"/>
    <property type="evidence" value="ECO:0007669"/>
    <property type="project" value="UniProtKB-SubCell"/>
</dbReference>
<keyword evidence="7 9" id="KW-1133">Transmembrane helix</keyword>
<evidence type="ECO:0000256" key="4">
    <source>
        <dbReference type="ARBA" id="ARBA00022448"/>
    </source>
</evidence>